<evidence type="ECO:0008006" key="4">
    <source>
        <dbReference type="Google" id="ProtNLM"/>
    </source>
</evidence>
<feature type="transmembrane region" description="Helical" evidence="1">
    <location>
        <begin position="43"/>
        <end position="62"/>
    </location>
</feature>
<protein>
    <recommendedName>
        <fullName evidence="4">Transmembrane protein</fullName>
    </recommendedName>
</protein>
<feature type="transmembrane region" description="Helical" evidence="1">
    <location>
        <begin position="82"/>
        <end position="100"/>
    </location>
</feature>
<reference evidence="2 3" key="1">
    <citation type="submission" date="2021-01" db="EMBL/GenBank/DDBJ databases">
        <title>Biogeographic distribution of Paracoccus.</title>
        <authorList>
            <person name="Hollensteiner J."/>
            <person name="Leineberger J."/>
            <person name="Brinkhoff T."/>
            <person name="Daniel R."/>
        </authorList>
    </citation>
    <scope>NUCLEOTIDE SEQUENCE [LARGE SCALE GENOMIC DNA]</scope>
    <source>
        <strain evidence="2 3">LMG25392</strain>
    </source>
</reference>
<evidence type="ECO:0000313" key="2">
    <source>
        <dbReference type="EMBL" id="WCR11178.1"/>
    </source>
</evidence>
<evidence type="ECO:0000313" key="3">
    <source>
        <dbReference type="Proteomes" id="UP001218412"/>
    </source>
</evidence>
<keyword evidence="1" id="KW-0812">Transmembrane</keyword>
<gene>
    <name evidence="2" type="ORF">JHW45_01860</name>
</gene>
<dbReference type="Proteomes" id="UP001218412">
    <property type="component" value="Chromosome"/>
</dbReference>
<evidence type="ECO:0000256" key="1">
    <source>
        <dbReference type="SAM" id="Phobius"/>
    </source>
</evidence>
<proteinExistence type="predicted"/>
<sequence length="150" mass="15896">MTKIIHPIAGTLALLTILSFWLATALSELFADQGVVTAVKTAIPWGFVILVPALMAVGGSGFRLGRQRRGPLVAAKRRRMPVIAANGILILIPAAFYLSAKAQAGAFDTGFYTVQAVELIVGGVNIALLSMNMRDGLRLAGRSRHPARAC</sequence>
<feature type="transmembrane region" description="Helical" evidence="1">
    <location>
        <begin position="112"/>
        <end position="133"/>
    </location>
</feature>
<accession>A0ABY7SWB1</accession>
<keyword evidence="3" id="KW-1185">Reference proteome</keyword>
<dbReference type="RefSeq" id="WP_272859273.1">
    <property type="nucleotide sequence ID" value="NZ_CP067134.1"/>
</dbReference>
<keyword evidence="1" id="KW-1133">Transmembrane helix</keyword>
<name>A0ABY7SWB1_9RHOB</name>
<keyword evidence="1" id="KW-0472">Membrane</keyword>
<dbReference type="EMBL" id="CP067134">
    <property type="protein sequence ID" value="WCR11178.1"/>
    <property type="molecule type" value="Genomic_DNA"/>
</dbReference>
<organism evidence="2 3">
    <name type="scientific">Paracoccus stylophorae</name>
    <dbReference type="NCBI Taxonomy" id="659350"/>
    <lineage>
        <taxon>Bacteria</taxon>
        <taxon>Pseudomonadati</taxon>
        <taxon>Pseudomonadota</taxon>
        <taxon>Alphaproteobacteria</taxon>
        <taxon>Rhodobacterales</taxon>
        <taxon>Paracoccaceae</taxon>
        <taxon>Paracoccus</taxon>
    </lineage>
</organism>